<dbReference type="InterPro" id="IPR021354">
    <property type="entry name" value="DUF2975"/>
</dbReference>
<keyword evidence="1" id="KW-0812">Transmembrane</keyword>
<accession>A0A0K9F8B7</accession>
<reference evidence="3" key="1">
    <citation type="submission" date="2015-07" db="EMBL/GenBank/DDBJ databases">
        <authorList>
            <consortium name="Consortium for Microbial Forensics and Genomics (microFORGE)"/>
            <person name="Knight B.M."/>
            <person name="Roberts D.P."/>
            <person name="Lin D."/>
            <person name="Hari K."/>
            <person name="Fletcher J."/>
            <person name="Melcher U."/>
            <person name="Blagden T."/>
            <person name="Winegar R.A."/>
        </authorList>
    </citation>
    <scope>NUCLEOTIDE SEQUENCE [LARGE SCALE GENOMIC DNA]</scope>
    <source>
        <strain evidence="3">DSM 23493</strain>
    </source>
</reference>
<dbReference type="EMBL" id="LFXJ01000006">
    <property type="protein sequence ID" value="KMY30849.1"/>
    <property type="molecule type" value="Genomic_DNA"/>
</dbReference>
<dbReference type="Pfam" id="PF11188">
    <property type="entry name" value="DUF2975"/>
    <property type="match status" value="1"/>
</dbReference>
<keyword evidence="1" id="KW-1133">Transmembrane helix</keyword>
<feature type="transmembrane region" description="Helical" evidence="1">
    <location>
        <begin position="120"/>
        <end position="144"/>
    </location>
</feature>
<feature type="transmembrane region" description="Helical" evidence="1">
    <location>
        <begin position="50"/>
        <end position="71"/>
    </location>
</feature>
<evidence type="ECO:0000313" key="3">
    <source>
        <dbReference type="Proteomes" id="UP000037326"/>
    </source>
</evidence>
<dbReference type="GeneID" id="96599446"/>
<organism evidence="2 3">
    <name type="scientific">Lysinibacillus xylanilyticus</name>
    <dbReference type="NCBI Taxonomy" id="582475"/>
    <lineage>
        <taxon>Bacteria</taxon>
        <taxon>Bacillati</taxon>
        <taxon>Bacillota</taxon>
        <taxon>Bacilli</taxon>
        <taxon>Bacillales</taxon>
        <taxon>Bacillaceae</taxon>
        <taxon>Lysinibacillus</taxon>
    </lineage>
</organism>
<name>A0A0K9F8B7_9BACI</name>
<gene>
    <name evidence="2" type="ORF">ACZ11_14545</name>
</gene>
<feature type="transmembrane region" description="Helical" evidence="1">
    <location>
        <begin position="92"/>
        <end position="114"/>
    </location>
</feature>
<dbReference type="OrthoDB" id="2680554at2"/>
<dbReference type="Proteomes" id="UP000037326">
    <property type="component" value="Unassembled WGS sequence"/>
</dbReference>
<proteinExistence type="predicted"/>
<dbReference type="PATRIC" id="fig|582475.4.peg.4996"/>
<keyword evidence="1" id="KW-0472">Membrane</keyword>
<evidence type="ECO:0008006" key="4">
    <source>
        <dbReference type="Google" id="ProtNLM"/>
    </source>
</evidence>
<dbReference type="RefSeq" id="WP_049667273.1">
    <property type="nucleotide sequence ID" value="NZ_LFXJ01000006.1"/>
</dbReference>
<feature type="transmembrane region" description="Helical" evidence="1">
    <location>
        <begin position="12"/>
        <end position="30"/>
    </location>
</feature>
<evidence type="ECO:0000256" key="1">
    <source>
        <dbReference type="SAM" id="Phobius"/>
    </source>
</evidence>
<sequence length="159" mass="18237">MKHKELAKWLKIIIFFCWVFGLLFCVYVGPETGRNILLDSHSLKELYKPFIAFIWITGIPYFYALCIGWSICSDINLGNDFTLKNANRLKRISVLAMTEGVLYVAALLYVFISGNYNTNLLMILLLILFFAVVISVFTSLLSYLMNKASEIKQDNELTI</sequence>
<evidence type="ECO:0000313" key="2">
    <source>
        <dbReference type="EMBL" id="KMY30849.1"/>
    </source>
</evidence>
<comment type="caution">
    <text evidence="2">The sequence shown here is derived from an EMBL/GenBank/DDBJ whole genome shotgun (WGS) entry which is preliminary data.</text>
</comment>
<dbReference type="AlphaFoldDB" id="A0A0K9F8B7"/>
<protein>
    <recommendedName>
        <fullName evidence="4">DUF2975 domain-containing protein</fullName>
    </recommendedName>
</protein>